<name>A0A2A6D761_SALER</name>
<gene>
    <name evidence="1" type="ORF">CIC26_19705</name>
</gene>
<comment type="caution">
    <text evidence="1">The sequence shown here is derived from an EMBL/GenBank/DDBJ whole genome shotgun (WGS) entry which is preliminary data.</text>
</comment>
<accession>A0A2A6D761</accession>
<sequence>MEQDQLQRLAEEVAAAYLRYLKHKTGDDKVTYDGVTKRVVFEELAFALVGVSHYNAKNSPEHPILSDPHKHLSEMINIFTKPYTITDFGIRVVEHLNEISIHKERGAAM</sequence>
<dbReference type="AlphaFoldDB" id="A0A2A6D761"/>
<dbReference type="RefSeq" id="WP_023234673.1">
    <property type="nucleotide sequence ID" value="NZ_CP075110.1"/>
</dbReference>
<proteinExistence type="predicted"/>
<reference evidence="1" key="1">
    <citation type="submission" date="2017-08" db="EMBL/GenBank/DDBJ databases">
        <title>Whole genome sequencing of Salmonella enterica.</title>
        <authorList>
            <person name="Bell R."/>
            <person name="Levy K."/>
        </authorList>
    </citation>
    <scope>NUCLEOTIDE SEQUENCE [LARGE SCALE GENOMIC DNA]</scope>
    <source>
        <strain evidence="1">CFSAN060805</strain>
    </source>
</reference>
<dbReference type="Proteomes" id="UP000873581">
    <property type="component" value="Unassembled WGS sequence"/>
</dbReference>
<dbReference type="EMBL" id="NPLM01000008">
    <property type="protein sequence ID" value="PDN82691.1"/>
    <property type="molecule type" value="Genomic_DNA"/>
</dbReference>
<protein>
    <submittedName>
        <fullName evidence="1">Uncharacterized protein</fullName>
    </submittedName>
</protein>
<evidence type="ECO:0000313" key="1">
    <source>
        <dbReference type="EMBL" id="PDN82691.1"/>
    </source>
</evidence>
<organism evidence="1">
    <name type="scientific">Salmonella enterica</name>
    <name type="common">Salmonella choleraesuis</name>
    <dbReference type="NCBI Taxonomy" id="28901"/>
    <lineage>
        <taxon>Bacteria</taxon>
        <taxon>Pseudomonadati</taxon>
        <taxon>Pseudomonadota</taxon>
        <taxon>Gammaproteobacteria</taxon>
        <taxon>Enterobacterales</taxon>
        <taxon>Enterobacteriaceae</taxon>
        <taxon>Salmonella</taxon>
    </lineage>
</organism>